<keyword evidence="13" id="KW-1185">Reference proteome</keyword>
<dbReference type="PRINTS" id="PR00724">
    <property type="entry name" value="CRBOXYPTASEC"/>
</dbReference>
<evidence type="ECO:0000256" key="7">
    <source>
        <dbReference type="ARBA" id="ARBA00022801"/>
    </source>
</evidence>
<dbReference type="GO" id="GO:0004185">
    <property type="term" value="F:serine-type carboxypeptidase activity"/>
    <property type="evidence" value="ECO:0007669"/>
    <property type="project" value="InterPro"/>
</dbReference>
<comment type="subcellular location">
    <subcellularLocation>
        <location evidence="1">Secreted</location>
    </subcellularLocation>
</comment>
<dbReference type="RefSeq" id="XP_022102438.1">
    <property type="nucleotide sequence ID" value="XM_022246746.1"/>
</dbReference>
<evidence type="ECO:0000256" key="1">
    <source>
        <dbReference type="ARBA" id="ARBA00004613"/>
    </source>
</evidence>
<evidence type="ECO:0000256" key="11">
    <source>
        <dbReference type="ARBA" id="ARBA00077736"/>
    </source>
</evidence>
<reference evidence="14" key="1">
    <citation type="submission" date="2025-08" db="UniProtKB">
        <authorList>
            <consortium name="RefSeq"/>
        </authorList>
    </citation>
    <scope>IDENTIFICATION</scope>
</reference>
<comment type="similarity">
    <text evidence="2">Belongs to the peptidase S10 family.</text>
</comment>
<keyword evidence="5" id="KW-0645">Protease</keyword>
<keyword evidence="7" id="KW-0378">Hydrolase</keyword>
<evidence type="ECO:0000256" key="12">
    <source>
        <dbReference type="SAM" id="SignalP"/>
    </source>
</evidence>
<dbReference type="GO" id="GO:0006508">
    <property type="term" value="P:proteolysis"/>
    <property type="evidence" value="ECO:0007669"/>
    <property type="project" value="UniProtKB-KW"/>
</dbReference>
<protein>
    <recommendedName>
        <fullName evidence="10">Retinoid-inducible serine carboxypeptidase</fullName>
    </recommendedName>
    <alternativeName>
        <fullName evidence="11">Serine carboxypeptidase 1</fullName>
    </alternativeName>
</protein>
<dbReference type="InterPro" id="IPR001563">
    <property type="entry name" value="Peptidase_S10"/>
</dbReference>
<dbReference type="CTD" id="59342"/>
<dbReference type="Proteomes" id="UP000694845">
    <property type="component" value="Unplaced"/>
</dbReference>
<evidence type="ECO:0000256" key="9">
    <source>
        <dbReference type="ARBA" id="ARBA00055847"/>
    </source>
</evidence>
<dbReference type="Gene3D" id="3.40.50.1820">
    <property type="entry name" value="alpha/beta hydrolase"/>
    <property type="match status" value="1"/>
</dbReference>
<keyword evidence="3" id="KW-0964">Secreted</keyword>
<dbReference type="GeneID" id="110985610"/>
<dbReference type="FunFam" id="3.40.50.1820:FF:000075">
    <property type="entry name" value="Carboxypeptidase"/>
    <property type="match status" value="1"/>
</dbReference>
<feature type="chain" id="PRO_5034681116" description="Retinoid-inducible serine carboxypeptidase" evidence="12">
    <location>
        <begin position="22"/>
        <end position="442"/>
    </location>
</feature>
<proteinExistence type="inferred from homology"/>
<accession>A0A8B7Z9V0</accession>
<evidence type="ECO:0000313" key="14">
    <source>
        <dbReference type="RefSeq" id="XP_022102438.1"/>
    </source>
</evidence>
<comment type="function">
    <text evidence="9">May be involved in vascular wall and kidney homeostasis.</text>
</comment>
<dbReference type="PANTHER" id="PTHR11802">
    <property type="entry name" value="SERINE PROTEASE FAMILY S10 SERINE CARBOXYPEPTIDASE"/>
    <property type="match status" value="1"/>
</dbReference>
<evidence type="ECO:0000256" key="5">
    <source>
        <dbReference type="ARBA" id="ARBA00022670"/>
    </source>
</evidence>
<evidence type="ECO:0000256" key="8">
    <source>
        <dbReference type="ARBA" id="ARBA00023180"/>
    </source>
</evidence>
<dbReference type="SUPFAM" id="SSF53474">
    <property type="entry name" value="alpha/beta-Hydrolases"/>
    <property type="match status" value="1"/>
</dbReference>
<sequence length="442" mass="49312">MRTLLVFVSLGIVFGSHTVTGALSFRGHGFQETEDWAYVNVRQDAYMFWWLYQAQKNPQSAPVVIWLQGGPGGSSTGFGNFMEIGPQDVNLKPRNATWVETANVLFIDNPVGTGYSYTTSPNAFATNNTQIGKDLVTLMISFYKRHPELKENRLYIFCESYGGKMTAGFAQALLQAIKAGEISCNFQGVALGDSWISPVDSVNSWGPYLYSISLLDNKGLKAVNTAAKAVEDAFNQGKYAEATDKWSSCEDVVENQTDGVNFYNILTNYGESLYERLDSQPHLTPLEKLYRRHVKPLQQGDLNALMNGPIKKKLGIPNNVTWGGQADEVFSHLRVDFMKPVYDVVDSLLDSNLSVVVYSGQLDLIVDTVGTEVWVQKLKWSGLPSYNNSSWKSILVYSQKRAAFVKSYQNFAFYWIMKAGHMVPADAPGTAYKMMQMVTKLV</sequence>
<evidence type="ECO:0000256" key="6">
    <source>
        <dbReference type="ARBA" id="ARBA00022729"/>
    </source>
</evidence>
<keyword evidence="8" id="KW-0325">Glycoprotein</keyword>
<dbReference type="OMA" id="QEPKEVW"/>
<evidence type="ECO:0000256" key="3">
    <source>
        <dbReference type="ARBA" id="ARBA00022525"/>
    </source>
</evidence>
<keyword evidence="6 12" id="KW-0732">Signal</keyword>
<dbReference type="Pfam" id="PF00450">
    <property type="entry name" value="Peptidase_S10"/>
    <property type="match status" value="1"/>
</dbReference>
<feature type="signal peptide" evidence="12">
    <location>
        <begin position="1"/>
        <end position="21"/>
    </location>
</feature>
<evidence type="ECO:0000256" key="4">
    <source>
        <dbReference type="ARBA" id="ARBA00022645"/>
    </source>
</evidence>
<dbReference type="OrthoDB" id="443318at2759"/>
<organism evidence="13 14">
    <name type="scientific">Acanthaster planci</name>
    <name type="common">Crown-of-thorns starfish</name>
    <dbReference type="NCBI Taxonomy" id="133434"/>
    <lineage>
        <taxon>Eukaryota</taxon>
        <taxon>Metazoa</taxon>
        <taxon>Echinodermata</taxon>
        <taxon>Eleutherozoa</taxon>
        <taxon>Asterozoa</taxon>
        <taxon>Asteroidea</taxon>
        <taxon>Valvatacea</taxon>
        <taxon>Valvatida</taxon>
        <taxon>Acanthasteridae</taxon>
        <taxon>Acanthaster</taxon>
    </lineage>
</organism>
<evidence type="ECO:0000256" key="2">
    <source>
        <dbReference type="ARBA" id="ARBA00009431"/>
    </source>
</evidence>
<name>A0A8B7Z9V0_ACAPL</name>
<gene>
    <name evidence="14" type="primary">LOC110985610</name>
</gene>
<evidence type="ECO:0000313" key="13">
    <source>
        <dbReference type="Proteomes" id="UP000694845"/>
    </source>
</evidence>
<evidence type="ECO:0000256" key="10">
    <source>
        <dbReference type="ARBA" id="ARBA00070242"/>
    </source>
</evidence>
<dbReference type="KEGG" id="aplc:110985610"/>
<dbReference type="InterPro" id="IPR029058">
    <property type="entry name" value="AB_hydrolase_fold"/>
</dbReference>
<dbReference type="PANTHER" id="PTHR11802:SF3">
    <property type="entry name" value="RETINOID-INDUCIBLE SERINE CARBOXYPEPTIDASE"/>
    <property type="match status" value="1"/>
</dbReference>
<dbReference type="GO" id="GO:0005576">
    <property type="term" value="C:extracellular region"/>
    <property type="evidence" value="ECO:0007669"/>
    <property type="project" value="UniProtKB-SubCell"/>
</dbReference>
<keyword evidence="4" id="KW-0121">Carboxypeptidase</keyword>
<dbReference type="AlphaFoldDB" id="A0A8B7Z9V0"/>